<feature type="transmembrane region" description="Helical" evidence="1">
    <location>
        <begin position="103"/>
        <end position="126"/>
    </location>
</feature>
<dbReference type="EMBL" id="AZNH01000001">
    <property type="protein sequence ID" value="KID92854.1"/>
    <property type="molecule type" value="Genomic_DNA"/>
</dbReference>
<dbReference type="Proteomes" id="UP000031192">
    <property type="component" value="Unassembled WGS sequence"/>
</dbReference>
<name>A0A0B4ICW8_METGA</name>
<gene>
    <name evidence="2" type="ORF">MGU_00443</name>
</gene>
<evidence type="ECO:0000313" key="3">
    <source>
        <dbReference type="Proteomes" id="UP000031192"/>
    </source>
</evidence>
<protein>
    <submittedName>
        <fullName evidence="2">Uncharacterized protein</fullName>
    </submittedName>
</protein>
<keyword evidence="3" id="KW-1185">Reference proteome</keyword>
<organism evidence="2 3">
    <name type="scientific">Metarhizium guizhouense (strain ARSEF 977)</name>
    <dbReference type="NCBI Taxonomy" id="1276136"/>
    <lineage>
        <taxon>Eukaryota</taxon>
        <taxon>Fungi</taxon>
        <taxon>Dikarya</taxon>
        <taxon>Ascomycota</taxon>
        <taxon>Pezizomycotina</taxon>
        <taxon>Sordariomycetes</taxon>
        <taxon>Hypocreomycetidae</taxon>
        <taxon>Hypocreales</taxon>
        <taxon>Clavicipitaceae</taxon>
        <taxon>Metarhizium</taxon>
    </lineage>
</organism>
<sequence length="185" mass="20724">MMEAHNTRSSDVLSETVVSTESVEEKWWHPMKKYGSTVQIIIAAILGVATGFIISTLVLDRPKLQPSGNCLVPHPDPAWLVALRSIVQRVTQVVKDGPFPMWFVGYFITMIVLVVVLSCILAYSTWYQIFAVAGGREQAVEKGISIGDKGDVPVEEAVADTGGSFNDDDLWWILLMMINWHFFWH</sequence>
<keyword evidence="1" id="KW-1133">Transmembrane helix</keyword>
<dbReference type="HOGENOM" id="CLU_1461647_0_0_1"/>
<evidence type="ECO:0000313" key="2">
    <source>
        <dbReference type="EMBL" id="KID92854.1"/>
    </source>
</evidence>
<keyword evidence="1" id="KW-0472">Membrane</keyword>
<evidence type="ECO:0000256" key="1">
    <source>
        <dbReference type="SAM" id="Phobius"/>
    </source>
</evidence>
<feature type="transmembrane region" description="Helical" evidence="1">
    <location>
        <begin position="40"/>
        <end position="59"/>
    </location>
</feature>
<reference evidence="2 3" key="1">
    <citation type="journal article" date="2014" name="Proc. Natl. Acad. Sci. U.S.A.">
        <title>Trajectory and genomic determinants of fungal-pathogen speciation and host adaptation.</title>
        <authorList>
            <person name="Hu X."/>
            <person name="Xiao G."/>
            <person name="Zheng P."/>
            <person name="Shang Y."/>
            <person name="Su Y."/>
            <person name="Zhang X."/>
            <person name="Liu X."/>
            <person name="Zhan S."/>
            <person name="St Leger R.J."/>
            <person name="Wang C."/>
        </authorList>
    </citation>
    <scope>NUCLEOTIDE SEQUENCE [LARGE SCALE GENOMIC DNA]</scope>
    <source>
        <strain evidence="2 3">ARSEF 977</strain>
    </source>
</reference>
<proteinExistence type="predicted"/>
<keyword evidence="1" id="KW-0812">Transmembrane</keyword>
<comment type="caution">
    <text evidence="2">The sequence shown here is derived from an EMBL/GenBank/DDBJ whole genome shotgun (WGS) entry which is preliminary data.</text>
</comment>
<accession>A0A0B4ICW8</accession>
<dbReference type="AlphaFoldDB" id="A0A0B4ICW8"/>